<feature type="transmembrane region" description="Helical" evidence="5">
    <location>
        <begin position="279"/>
        <end position="304"/>
    </location>
</feature>
<dbReference type="InterPro" id="IPR036259">
    <property type="entry name" value="MFS_trans_sf"/>
</dbReference>
<feature type="transmembrane region" description="Helical" evidence="5">
    <location>
        <begin position="211"/>
        <end position="229"/>
    </location>
</feature>
<evidence type="ECO:0000256" key="5">
    <source>
        <dbReference type="SAM" id="Phobius"/>
    </source>
</evidence>
<feature type="domain" description="Major facilitator superfamily (MFS) profile" evidence="6">
    <location>
        <begin position="20"/>
        <end position="476"/>
    </location>
</feature>
<feature type="transmembrane region" description="Helical" evidence="5">
    <location>
        <begin position="380"/>
        <end position="399"/>
    </location>
</feature>
<evidence type="ECO:0000313" key="8">
    <source>
        <dbReference type="Proteomes" id="UP000186132"/>
    </source>
</evidence>
<dbReference type="InterPro" id="IPR020846">
    <property type="entry name" value="MFS_dom"/>
</dbReference>
<dbReference type="PANTHER" id="PTHR42718">
    <property type="entry name" value="MAJOR FACILITATOR SUPERFAMILY MULTIDRUG TRANSPORTER MFSC"/>
    <property type="match status" value="1"/>
</dbReference>
<dbReference type="PANTHER" id="PTHR42718:SF39">
    <property type="entry name" value="ACTINORHODIN TRANSPORTER-RELATED"/>
    <property type="match status" value="1"/>
</dbReference>
<dbReference type="Pfam" id="PF07690">
    <property type="entry name" value="MFS_1"/>
    <property type="match status" value="1"/>
</dbReference>
<feature type="transmembrane region" description="Helical" evidence="5">
    <location>
        <begin position="144"/>
        <end position="167"/>
    </location>
</feature>
<feature type="transmembrane region" description="Helical" evidence="5">
    <location>
        <begin position="21"/>
        <end position="43"/>
    </location>
</feature>
<dbReference type="OrthoDB" id="783189at2"/>
<sequence length="484" mass="49824">MSLTTDRSPVSLAYALRWPALFVILAAEIMDLLDALITSIAGPTIVGDLGGGETLIQWLSAGYTIAMASGLLIGGRLGDIYGRRRMFLVGMAGFTAMSLACALAQSPEMLVGTRVLQGLLGAVMLPQGLGLIKQMFPPDEVAKAFGAFGPVMGLSAVGGPILAGWLVDLDAFGWGWRTIFAINVPVGLIALVAGSRVLPASTPDRRIRIDVGSAAVAATAMVLLIYPLIQGRELGWPAWSYVMLAAGVATFVVFAALERRRDRRGEPTLVTPTLFAKKAFTGGLVTGMALFGALMGTSIVFTLFVQLGLGYSPLKAGLAGTAQAVGMIVGFVVAQPLNARFGRRIMLVGELLTAAALIAFVLTLHAAGDGVGIAAMSPSLAVLGIGMGLTMAPFFDIVLAGVDDTESGSASGALTSVQQLGGAFGVAVLGTVFFHALGHDSSVGAFRDAASAAVWLAAGFVALGFVLTFLLPRRAREDASGHGG</sequence>
<evidence type="ECO:0000256" key="1">
    <source>
        <dbReference type="ARBA" id="ARBA00004651"/>
    </source>
</evidence>
<accession>A0A1M5HT48</accession>
<feature type="transmembrane region" description="Helical" evidence="5">
    <location>
        <begin position="86"/>
        <end position="105"/>
    </location>
</feature>
<evidence type="ECO:0000256" key="3">
    <source>
        <dbReference type="ARBA" id="ARBA00022989"/>
    </source>
</evidence>
<proteinExistence type="predicted"/>
<dbReference type="RefSeq" id="WP_073388407.1">
    <property type="nucleotide sequence ID" value="NZ_FQVU01000002.1"/>
</dbReference>
<evidence type="ECO:0000313" key="7">
    <source>
        <dbReference type="EMBL" id="SHG19139.1"/>
    </source>
</evidence>
<dbReference type="PROSITE" id="PS50850">
    <property type="entry name" value="MFS"/>
    <property type="match status" value="1"/>
</dbReference>
<dbReference type="SUPFAM" id="SSF103473">
    <property type="entry name" value="MFS general substrate transporter"/>
    <property type="match status" value="1"/>
</dbReference>
<name>A0A1M5HT48_9ACTN</name>
<keyword evidence="2 5" id="KW-0812">Transmembrane</keyword>
<evidence type="ECO:0000256" key="4">
    <source>
        <dbReference type="ARBA" id="ARBA00023136"/>
    </source>
</evidence>
<feature type="transmembrane region" description="Helical" evidence="5">
    <location>
        <begin position="449"/>
        <end position="471"/>
    </location>
</feature>
<evidence type="ECO:0000259" key="6">
    <source>
        <dbReference type="PROSITE" id="PS50850"/>
    </source>
</evidence>
<dbReference type="InterPro" id="IPR011701">
    <property type="entry name" value="MFS"/>
</dbReference>
<dbReference type="GO" id="GO:0005886">
    <property type="term" value="C:plasma membrane"/>
    <property type="evidence" value="ECO:0007669"/>
    <property type="project" value="UniProtKB-SubCell"/>
</dbReference>
<dbReference type="Gene3D" id="1.20.1250.20">
    <property type="entry name" value="MFS general substrate transporter like domains"/>
    <property type="match status" value="1"/>
</dbReference>
<gene>
    <name evidence="7" type="ORF">SAMN05443575_1627</name>
</gene>
<protein>
    <submittedName>
        <fullName evidence="7">Drug resistance transporter, EmrB/QacA subfamily</fullName>
    </submittedName>
</protein>
<dbReference type="STRING" id="1206085.SAMN05443575_1627"/>
<dbReference type="Proteomes" id="UP000186132">
    <property type="component" value="Unassembled WGS sequence"/>
</dbReference>
<feature type="transmembrane region" description="Helical" evidence="5">
    <location>
        <begin position="241"/>
        <end position="258"/>
    </location>
</feature>
<dbReference type="AlphaFoldDB" id="A0A1M5HT48"/>
<keyword evidence="4 5" id="KW-0472">Membrane</keyword>
<keyword evidence="3 5" id="KW-1133">Transmembrane helix</keyword>
<dbReference type="EMBL" id="FQVU01000002">
    <property type="protein sequence ID" value="SHG19139.1"/>
    <property type="molecule type" value="Genomic_DNA"/>
</dbReference>
<feature type="transmembrane region" description="Helical" evidence="5">
    <location>
        <begin position="420"/>
        <end position="437"/>
    </location>
</feature>
<dbReference type="Gene3D" id="1.20.1720.10">
    <property type="entry name" value="Multidrug resistance protein D"/>
    <property type="match status" value="1"/>
</dbReference>
<keyword evidence="8" id="KW-1185">Reference proteome</keyword>
<dbReference type="CDD" id="cd17321">
    <property type="entry name" value="MFS_MMR_MDR_like"/>
    <property type="match status" value="1"/>
</dbReference>
<evidence type="ECO:0000256" key="2">
    <source>
        <dbReference type="ARBA" id="ARBA00022692"/>
    </source>
</evidence>
<dbReference type="GO" id="GO:0022857">
    <property type="term" value="F:transmembrane transporter activity"/>
    <property type="evidence" value="ECO:0007669"/>
    <property type="project" value="InterPro"/>
</dbReference>
<feature type="transmembrane region" description="Helical" evidence="5">
    <location>
        <begin position="316"/>
        <end position="334"/>
    </location>
</feature>
<feature type="transmembrane region" description="Helical" evidence="5">
    <location>
        <begin position="111"/>
        <end position="132"/>
    </location>
</feature>
<feature type="transmembrane region" description="Helical" evidence="5">
    <location>
        <begin position="346"/>
        <end position="368"/>
    </location>
</feature>
<feature type="transmembrane region" description="Helical" evidence="5">
    <location>
        <begin position="55"/>
        <end position="74"/>
    </location>
</feature>
<organism evidence="7 8">
    <name type="scientific">Jatrophihabitans endophyticus</name>
    <dbReference type="NCBI Taxonomy" id="1206085"/>
    <lineage>
        <taxon>Bacteria</taxon>
        <taxon>Bacillati</taxon>
        <taxon>Actinomycetota</taxon>
        <taxon>Actinomycetes</taxon>
        <taxon>Jatrophihabitantales</taxon>
        <taxon>Jatrophihabitantaceae</taxon>
        <taxon>Jatrophihabitans</taxon>
    </lineage>
</organism>
<feature type="transmembrane region" description="Helical" evidence="5">
    <location>
        <begin position="179"/>
        <end position="199"/>
    </location>
</feature>
<reference evidence="8" key="1">
    <citation type="submission" date="2016-11" db="EMBL/GenBank/DDBJ databases">
        <authorList>
            <person name="Varghese N."/>
            <person name="Submissions S."/>
        </authorList>
    </citation>
    <scope>NUCLEOTIDE SEQUENCE [LARGE SCALE GENOMIC DNA]</scope>
    <source>
        <strain evidence="8">DSM 45627</strain>
    </source>
</reference>
<comment type="subcellular location">
    <subcellularLocation>
        <location evidence="1">Cell membrane</location>
        <topology evidence="1">Multi-pass membrane protein</topology>
    </subcellularLocation>
</comment>